<dbReference type="GO" id="GO:0016020">
    <property type="term" value="C:membrane"/>
    <property type="evidence" value="ECO:0007669"/>
    <property type="project" value="InterPro"/>
</dbReference>
<comment type="caution">
    <text evidence="2">The sequence shown here is derived from an EMBL/GenBank/DDBJ whole genome shotgun (WGS) entry which is preliminary data.</text>
</comment>
<accession>A0AAV3RYX3</accession>
<keyword evidence="1" id="KW-0732">Signal</keyword>
<evidence type="ECO:0000256" key="1">
    <source>
        <dbReference type="SAM" id="SignalP"/>
    </source>
</evidence>
<keyword evidence="3" id="KW-1185">Reference proteome</keyword>
<dbReference type="EMBL" id="BAABME010014141">
    <property type="protein sequence ID" value="GAA0186888.1"/>
    <property type="molecule type" value="Genomic_DNA"/>
</dbReference>
<evidence type="ECO:0000313" key="3">
    <source>
        <dbReference type="Proteomes" id="UP001454036"/>
    </source>
</evidence>
<name>A0AAV3RYX3_LITER</name>
<evidence type="ECO:0000313" key="2">
    <source>
        <dbReference type="EMBL" id="GAA0186888.1"/>
    </source>
</evidence>
<feature type="signal peptide" evidence="1">
    <location>
        <begin position="1"/>
        <end position="23"/>
    </location>
</feature>
<dbReference type="Pfam" id="PF03083">
    <property type="entry name" value="MtN3_slv"/>
    <property type="match status" value="1"/>
</dbReference>
<gene>
    <name evidence="2" type="ORF">LIER_34176</name>
</gene>
<evidence type="ECO:0008006" key="4">
    <source>
        <dbReference type="Google" id="ProtNLM"/>
    </source>
</evidence>
<feature type="chain" id="PRO_5043708046" description="Secreted protein" evidence="1">
    <location>
        <begin position="24"/>
        <end position="67"/>
    </location>
</feature>
<protein>
    <recommendedName>
        <fullName evidence="4">Secreted protein</fullName>
    </recommendedName>
</protein>
<sequence length="67" mass="7980">MPFSLSFFSFLSSSLWMVFGILSHDIFIMVCPTRHLFCIANTEKEESWKNLKNGMLRRRMFSSKRIK</sequence>
<dbReference type="InterPro" id="IPR004316">
    <property type="entry name" value="SWEET_rpt"/>
</dbReference>
<dbReference type="AlphaFoldDB" id="A0AAV3RYX3"/>
<organism evidence="2 3">
    <name type="scientific">Lithospermum erythrorhizon</name>
    <name type="common">Purple gromwell</name>
    <name type="synonym">Lithospermum officinale var. erythrorhizon</name>
    <dbReference type="NCBI Taxonomy" id="34254"/>
    <lineage>
        <taxon>Eukaryota</taxon>
        <taxon>Viridiplantae</taxon>
        <taxon>Streptophyta</taxon>
        <taxon>Embryophyta</taxon>
        <taxon>Tracheophyta</taxon>
        <taxon>Spermatophyta</taxon>
        <taxon>Magnoliopsida</taxon>
        <taxon>eudicotyledons</taxon>
        <taxon>Gunneridae</taxon>
        <taxon>Pentapetalae</taxon>
        <taxon>asterids</taxon>
        <taxon>lamiids</taxon>
        <taxon>Boraginales</taxon>
        <taxon>Boraginaceae</taxon>
        <taxon>Boraginoideae</taxon>
        <taxon>Lithospermeae</taxon>
        <taxon>Lithospermum</taxon>
    </lineage>
</organism>
<reference evidence="2 3" key="1">
    <citation type="submission" date="2024-01" db="EMBL/GenBank/DDBJ databases">
        <title>The complete chloroplast genome sequence of Lithospermum erythrorhizon: insights into the phylogenetic relationship among Boraginaceae species and the maternal lineages of purple gromwells.</title>
        <authorList>
            <person name="Okada T."/>
            <person name="Watanabe K."/>
        </authorList>
    </citation>
    <scope>NUCLEOTIDE SEQUENCE [LARGE SCALE GENOMIC DNA]</scope>
</reference>
<proteinExistence type="predicted"/>
<dbReference type="Proteomes" id="UP001454036">
    <property type="component" value="Unassembled WGS sequence"/>
</dbReference>